<dbReference type="EMBL" id="CALTRL010004898">
    <property type="protein sequence ID" value="CAH7683765.1"/>
    <property type="molecule type" value="Genomic_DNA"/>
</dbReference>
<sequence>MSRSSSLNPLESNLEEITLSSLSKQFEKKDKNKEQGENLLLVNDKNKTLPVSAYLETDPAGFRISVKYLMD</sequence>
<reference evidence="1" key="1">
    <citation type="submission" date="2022-06" db="EMBL/GenBank/DDBJ databases">
        <authorList>
            <consortium name="SYNGENTA / RWTH Aachen University"/>
        </authorList>
    </citation>
    <scope>NUCLEOTIDE SEQUENCE</scope>
</reference>
<protein>
    <submittedName>
        <fullName evidence="1">Uncharacterized protein</fullName>
    </submittedName>
</protein>
<evidence type="ECO:0000313" key="1">
    <source>
        <dbReference type="EMBL" id="CAH7683765.1"/>
    </source>
</evidence>
<keyword evidence="2" id="KW-1185">Reference proteome</keyword>
<dbReference type="Proteomes" id="UP001153365">
    <property type="component" value="Unassembled WGS sequence"/>
</dbReference>
<evidence type="ECO:0000313" key="2">
    <source>
        <dbReference type="Proteomes" id="UP001153365"/>
    </source>
</evidence>
<proteinExistence type="predicted"/>
<comment type="caution">
    <text evidence="1">The sequence shown here is derived from an EMBL/GenBank/DDBJ whole genome shotgun (WGS) entry which is preliminary data.</text>
</comment>
<accession>A0AAV0BAY3</accession>
<organism evidence="1 2">
    <name type="scientific">Phakopsora pachyrhizi</name>
    <name type="common">Asian soybean rust disease fungus</name>
    <dbReference type="NCBI Taxonomy" id="170000"/>
    <lineage>
        <taxon>Eukaryota</taxon>
        <taxon>Fungi</taxon>
        <taxon>Dikarya</taxon>
        <taxon>Basidiomycota</taxon>
        <taxon>Pucciniomycotina</taxon>
        <taxon>Pucciniomycetes</taxon>
        <taxon>Pucciniales</taxon>
        <taxon>Phakopsoraceae</taxon>
        <taxon>Phakopsora</taxon>
    </lineage>
</organism>
<dbReference type="AlphaFoldDB" id="A0AAV0BAY3"/>
<gene>
    <name evidence="1" type="ORF">PPACK8108_LOCUS17467</name>
</gene>
<name>A0AAV0BAY3_PHAPC</name>